<keyword evidence="1" id="KW-0479">Metal-binding</keyword>
<dbReference type="Pfam" id="PF25597">
    <property type="entry name" value="SH3_retrovirus"/>
    <property type="match status" value="1"/>
</dbReference>
<evidence type="ECO:0000256" key="1">
    <source>
        <dbReference type="ARBA" id="ARBA00022723"/>
    </source>
</evidence>
<evidence type="ECO:0000313" key="6">
    <source>
        <dbReference type="Proteomes" id="UP000288805"/>
    </source>
</evidence>
<proteinExistence type="predicted"/>
<evidence type="ECO:0000256" key="2">
    <source>
        <dbReference type="ARBA" id="ARBA00022801"/>
    </source>
</evidence>
<feature type="region of interest" description="Disordered" evidence="3">
    <location>
        <begin position="838"/>
        <end position="863"/>
    </location>
</feature>
<dbReference type="GO" id="GO:0016787">
    <property type="term" value="F:hydrolase activity"/>
    <property type="evidence" value="ECO:0007669"/>
    <property type="project" value="UniProtKB-KW"/>
</dbReference>
<dbReference type="Proteomes" id="UP000288805">
    <property type="component" value="Unassembled WGS sequence"/>
</dbReference>
<evidence type="ECO:0000313" key="5">
    <source>
        <dbReference type="EMBL" id="RVW79799.1"/>
    </source>
</evidence>
<reference evidence="5 6" key="1">
    <citation type="journal article" date="2018" name="PLoS Genet.">
        <title>Population sequencing reveals clonal diversity and ancestral inbreeding in the grapevine cultivar Chardonnay.</title>
        <authorList>
            <person name="Roach M.J."/>
            <person name="Johnson D.L."/>
            <person name="Bohlmann J."/>
            <person name="van Vuuren H.J."/>
            <person name="Jones S.J."/>
            <person name="Pretorius I.S."/>
            <person name="Schmidt S.A."/>
            <person name="Borneman A.R."/>
        </authorList>
    </citation>
    <scope>NUCLEOTIDE SEQUENCE [LARGE SCALE GENOMIC DNA]</scope>
    <source>
        <strain evidence="6">cv. Chardonnay</strain>
        <tissue evidence="5">Leaf</tissue>
    </source>
</reference>
<keyword evidence="2" id="KW-0378">Hydrolase</keyword>
<dbReference type="InterPro" id="IPR036397">
    <property type="entry name" value="RNaseH_sf"/>
</dbReference>
<comment type="caution">
    <text evidence="5">The sequence shown here is derived from an EMBL/GenBank/DDBJ whole genome shotgun (WGS) entry which is preliminary data.</text>
</comment>
<dbReference type="GO" id="GO:0015074">
    <property type="term" value="P:DNA integration"/>
    <property type="evidence" value="ECO:0007669"/>
    <property type="project" value="InterPro"/>
</dbReference>
<protein>
    <submittedName>
        <fullName evidence="5">Retrovirus-related Pol polyprotein from transposon TNT 1-94</fullName>
    </submittedName>
</protein>
<dbReference type="Pfam" id="PF00665">
    <property type="entry name" value="rve"/>
    <property type="match status" value="1"/>
</dbReference>
<sequence>MTRDDVNDASTLNKVDMGIAMANATNTDTLLLELPNQPLWTNIYVQNHAEAFVPLLWSCVQKSFLMSDSMIKIYGALRMSIKVYLMWNSKMFIDGGSDSLVATSSLEYNNLLVLKESSVIYSNANMGVHGQVLMLDLLSPLYVVSTFTTMKGRSPEFGNRLQPLESMAGEHENLVPALPLWVPYLGTIKALLLVLVSRVASAHSVSAAAGAIFRRCSQWLLVLVSSTLAHPVGRGMHGPVGDEAVHGWLKIRKMVLPSISDIRCEVPELRGDNFKIWKERILLQLGCMDIDYAIRKDEPHKITDTSTPEQILLYERWEKSNRLSVMYIKTKISADIRGSIEQHENVRELLKAIDEQFVTSDKALASTLIMKFTSLKLTGIRGVREHIMEMRDIVAQLKKLEGMQNLRKPVKNEQFILSGNKMGSHVEAIGTFSRLVPFGYSFHFSETSFSLIYKSDCVGNGILSDGLYCIFLQNDTTHNSLHVQTGIKRCVVKEDSSTLWHRRLGHISIDRIKRLVNDGVLSTLDFTDFETCVDCIKGKQTNKSKRGATRSSTILEIIHTDICSLDMDSHGQKYFISFIDDFSRYMYLYILHNKHEALDAFKVFKAEVEKQYGKQINIVRSDRGGEYYGRYLEDGQSPGPFAKFPQEHGIVAQYTMPGSPDQNGVAERRNRTLLDMVRSMLSSSKLPKFLWTEALKTTVYILNRVPTKGCSSEVRIYNPQEKKLDPKTISGYFIGYAERSKGYRFYCPSHNTRIVESRNAKFLEYGLVGGSNQFRNIVSDIDHTESQPSTSSDRLFIVHNTPQVQTGVERTIDEVQPVIEVPQVVDNIPIDQVDQELPNTSEQQVEPHTSSEDIGATLRRSARTKRSAIPSDYVVYLQESDYNIGAKNDPESFSQAMSCKESKLWYNAMKDEMSSMRCNDVWDLVEFPNGVKTIGCKWVFKTKKDSLGNVERYKARLVAKGFTQKEGIDYTETFSPVSKKDSLRIILALVAHFDLELQQMDVKTTFLNGELEEKVYMKQPEGFPSKDGEQLVCKLKKSIYGLKQASRQWYLKFHNIISSFGFVENVMDQCIYLKVSGSKVCFLVLYVDGILLATNDKGLLHEVKQFLCKNFDMKDMGKASYVIGIKIHRDRFKGILGLSQETYINKVLERFQKKNCSPSVSPIVKGDSFNLNQCPKNDLEREQMKNIPYAYAVGSLMYAQVCTRPDIAFAVGMLGRYQSNLGIDHWKATKKVMRYLQGTKDYKLMYRRTSNLKVVGYSDSDFVGCVDSRKSTFGYIFILAGGAISWRSVKQTMTATSTMEVEFISCFEATSHGVWLKSFISGLRVMDSISRPLSIYCDNSTAFFMAKNNKNGSRSKHIDIKYLAIRECVKEKKVVIEHINTELMIVDPLTKGMPPLKFKDHDIKLKVWTKWENVITTPCRLHVHHHEGRRGMMGSHAYIFHIWSRTRDLPFFFLQEYTIHRRSSEFGNRLQQLESMVGGPGSILWGGGGHGGNGEGGYYNGSYTEDDIAYGDVDLPCKLGRESGNVSLLSATAGGWIIVIGSLEHSMSSLYVNGSFRSDGQNFGENIKKGFTLDLLATTAI</sequence>
<gene>
    <name evidence="5" type="primary">POLX_884</name>
    <name evidence="5" type="ORF">CK203_047649</name>
</gene>
<name>A0A438H5X1_VITVI</name>
<dbReference type="Pfam" id="PF07727">
    <property type="entry name" value="RVT_2"/>
    <property type="match status" value="1"/>
</dbReference>
<dbReference type="PROSITE" id="PS50994">
    <property type="entry name" value="INTEGRASE"/>
    <property type="match status" value="1"/>
</dbReference>
<dbReference type="PANTHER" id="PTHR42648:SF28">
    <property type="entry name" value="TRANSPOSON-ENCODED PROTEIN WITH RIBONUCLEASE H-LIKE AND RETROVIRUS ZINC FINGER-LIKE DOMAINS"/>
    <property type="match status" value="1"/>
</dbReference>
<dbReference type="InterPro" id="IPR057670">
    <property type="entry name" value="SH3_retrovirus"/>
</dbReference>
<dbReference type="InterPro" id="IPR001584">
    <property type="entry name" value="Integrase_cat-core"/>
</dbReference>
<accession>A0A438H5X1</accession>
<dbReference type="GO" id="GO:0003676">
    <property type="term" value="F:nucleic acid binding"/>
    <property type="evidence" value="ECO:0007669"/>
    <property type="project" value="InterPro"/>
</dbReference>
<dbReference type="EMBL" id="QGNW01000274">
    <property type="protein sequence ID" value="RVW79799.1"/>
    <property type="molecule type" value="Genomic_DNA"/>
</dbReference>
<dbReference type="PANTHER" id="PTHR42648">
    <property type="entry name" value="TRANSPOSASE, PUTATIVE-RELATED"/>
    <property type="match status" value="1"/>
</dbReference>
<dbReference type="InterPro" id="IPR012337">
    <property type="entry name" value="RNaseH-like_sf"/>
</dbReference>
<dbReference type="SUPFAM" id="SSF53098">
    <property type="entry name" value="Ribonuclease H-like"/>
    <property type="match status" value="1"/>
</dbReference>
<dbReference type="InterPro" id="IPR039537">
    <property type="entry name" value="Retrotran_Ty1/copia-like"/>
</dbReference>
<dbReference type="SUPFAM" id="SSF56672">
    <property type="entry name" value="DNA/RNA polymerases"/>
    <property type="match status" value="1"/>
</dbReference>
<evidence type="ECO:0000259" key="4">
    <source>
        <dbReference type="PROSITE" id="PS50994"/>
    </source>
</evidence>
<evidence type="ECO:0000256" key="3">
    <source>
        <dbReference type="SAM" id="MobiDB-lite"/>
    </source>
</evidence>
<dbReference type="Gene3D" id="3.30.420.10">
    <property type="entry name" value="Ribonuclease H-like superfamily/Ribonuclease H"/>
    <property type="match status" value="1"/>
</dbReference>
<organism evidence="5 6">
    <name type="scientific">Vitis vinifera</name>
    <name type="common">Grape</name>
    <dbReference type="NCBI Taxonomy" id="29760"/>
    <lineage>
        <taxon>Eukaryota</taxon>
        <taxon>Viridiplantae</taxon>
        <taxon>Streptophyta</taxon>
        <taxon>Embryophyta</taxon>
        <taxon>Tracheophyta</taxon>
        <taxon>Spermatophyta</taxon>
        <taxon>Magnoliopsida</taxon>
        <taxon>eudicotyledons</taxon>
        <taxon>Gunneridae</taxon>
        <taxon>Pentapetalae</taxon>
        <taxon>rosids</taxon>
        <taxon>Vitales</taxon>
        <taxon>Vitaceae</taxon>
        <taxon>Viteae</taxon>
        <taxon>Vitis</taxon>
    </lineage>
</organism>
<dbReference type="GO" id="GO:0046872">
    <property type="term" value="F:metal ion binding"/>
    <property type="evidence" value="ECO:0007669"/>
    <property type="project" value="UniProtKB-KW"/>
</dbReference>
<dbReference type="InterPro" id="IPR025724">
    <property type="entry name" value="GAG-pre-integrase_dom"/>
</dbReference>
<feature type="compositionally biased region" description="Polar residues" evidence="3">
    <location>
        <begin position="838"/>
        <end position="848"/>
    </location>
</feature>
<dbReference type="InterPro" id="IPR043502">
    <property type="entry name" value="DNA/RNA_pol_sf"/>
</dbReference>
<dbReference type="InterPro" id="IPR013103">
    <property type="entry name" value="RVT_2"/>
</dbReference>
<dbReference type="Pfam" id="PF13976">
    <property type="entry name" value="gag_pre-integrs"/>
    <property type="match status" value="1"/>
</dbReference>
<feature type="domain" description="Integrase catalytic" evidence="4">
    <location>
        <begin position="550"/>
        <end position="727"/>
    </location>
</feature>
<dbReference type="CDD" id="cd09272">
    <property type="entry name" value="RNase_HI_RT_Ty1"/>
    <property type="match status" value="1"/>
</dbReference>